<dbReference type="GO" id="GO:0019284">
    <property type="term" value="P:L-methionine salvage from S-adenosylmethionine"/>
    <property type="evidence" value="ECO:0007669"/>
    <property type="project" value="TreeGrafter"/>
</dbReference>
<dbReference type="CDD" id="cd09008">
    <property type="entry name" value="MTAN"/>
    <property type="match status" value="1"/>
</dbReference>
<evidence type="ECO:0000259" key="6">
    <source>
        <dbReference type="Pfam" id="PF01048"/>
    </source>
</evidence>
<proteinExistence type="predicted"/>
<dbReference type="EC" id="3.2.2.9" evidence="2"/>
<name>A0A9J6QRM9_9FIRM</name>
<keyword evidence="5" id="KW-0486">Methionine biosynthesis</keyword>
<dbReference type="RefSeq" id="WP_253019744.1">
    <property type="nucleotide sequence ID" value="NZ_JAOSHN010000002.1"/>
</dbReference>
<evidence type="ECO:0000256" key="1">
    <source>
        <dbReference type="ARBA" id="ARBA00004945"/>
    </source>
</evidence>
<dbReference type="InterPro" id="IPR010049">
    <property type="entry name" value="MTA_SAH_Nsdase"/>
</dbReference>
<evidence type="ECO:0000256" key="3">
    <source>
        <dbReference type="ARBA" id="ARBA00022605"/>
    </source>
</evidence>
<evidence type="ECO:0000256" key="2">
    <source>
        <dbReference type="ARBA" id="ARBA00011974"/>
    </source>
</evidence>
<accession>A0A9J6QRM9</accession>
<dbReference type="Pfam" id="PF01048">
    <property type="entry name" value="PNP_UDP_1"/>
    <property type="match status" value="1"/>
</dbReference>
<dbReference type="GO" id="GO:0009164">
    <property type="term" value="P:nucleoside catabolic process"/>
    <property type="evidence" value="ECO:0007669"/>
    <property type="project" value="InterPro"/>
</dbReference>
<reference evidence="7" key="1">
    <citation type="submission" date="2022-09" db="EMBL/GenBank/DDBJ databases">
        <title>Culturomic study of gut microbiota in children with autism spectrum disorder.</title>
        <authorList>
            <person name="Efimov B.A."/>
            <person name="Chaplin A.V."/>
            <person name="Sokolova S.R."/>
            <person name="Pikina A.P."/>
            <person name="Korzhanova M."/>
            <person name="Belova V."/>
            <person name="Korostin D."/>
        </authorList>
    </citation>
    <scope>NUCLEOTIDE SEQUENCE</scope>
    <source>
        <strain evidence="7">ASD5510</strain>
    </source>
</reference>
<dbReference type="GO" id="GO:0005829">
    <property type="term" value="C:cytosol"/>
    <property type="evidence" value="ECO:0007669"/>
    <property type="project" value="TreeGrafter"/>
</dbReference>
<dbReference type="NCBIfam" id="NF004079">
    <property type="entry name" value="PRK05584.1"/>
    <property type="match status" value="1"/>
</dbReference>
<dbReference type="Gene3D" id="3.40.50.1580">
    <property type="entry name" value="Nucleoside phosphorylase domain"/>
    <property type="match status" value="1"/>
</dbReference>
<dbReference type="GO" id="GO:0008782">
    <property type="term" value="F:adenosylhomocysteine nucleosidase activity"/>
    <property type="evidence" value="ECO:0007669"/>
    <property type="project" value="UniProtKB-EC"/>
</dbReference>
<dbReference type="SUPFAM" id="SSF53167">
    <property type="entry name" value="Purine and uridine phosphorylases"/>
    <property type="match status" value="1"/>
</dbReference>
<dbReference type="GO" id="GO:0019509">
    <property type="term" value="P:L-methionine salvage from methylthioadenosine"/>
    <property type="evidence" value="ECO:0007669"/>
    <property type="project" value="InterPro"/>
</dbReference>
<keyword evidence="4 7" id="KW-0378">Hydrolase</keyword>
<dbReference type="PANTHER" id="PTHR46832:SF1">
    <property type="entry name" value="5'-METHYLTHIOADENOSINE_S-ADENOSYLHOMOCYSTEINE NUCLEOSIDASE"/>
    <property type="match status" value="1"/>
</dbReference>
<evidence type="ECO:0000256" key="4">
    <source>
        <dbReference type="ARBA" id="ARBA00022801"/>
    </source>
</evidence>
<dbReference type="EMBL" id="JAOSHN010000002">
    <property type="protein sequence ID" value="MCU7378068.1"/>
    <property type="molecule type" value="Genomic_DNA"/>
</dbReference>
<dbReference type="PANTHER" id="PTHR46832">
    <property type="entry name" value="5'-METHYLTHIOADENOSINE/S-ADENOSYLHOMOCYSTEINE NUCLEOSIDASE"/>
    <property type="match status" value="1"/>
</dbReference>
<evidence type="ECO:0000313" key="8">
    <source>
        <dbReference type="Proteomes" id="UP001065549"/>
    </source>
</evidence>
<keyword evidence="3" id="KW-0028">Amino-acid biosynthesis</keyword>
<feature type="domain" description="Nucleoside phosphorylase" evidence="6">
    <location>
        <begin position="2"/>
        <end position="225"/>
    </location>
</feature>
<dbReference type="GO" id="GO:0008930">
    <property type="term" value="F:methylthioadenosine nucleosidase activity"/>
    <property type="evidence" value="ECO:0007669"/>
    <property type="project" value="InterPro"/>
</dbReference>
<sequence length="227" mass="25131">MKIGILCAGDTEVVPFLRMMKHCKATKKSMLTFYQGQLEDIEVVALFSGVCKVNAAIAAQILIDTYGCTVIINAGTAGGIDEKLEIFDTVISTETAYHDVADDILTEFHPWKDSIYFKADEKLLEAVKTVIAKGNLNNRVFLGRMITGEQFIENNKREYIAAKYSPLSVDMETASIAHVCYVNGIPFISIRTITDTPDRSGISEFEKNCKKASQISANLVKSMLKEL</sequence>
<evidence type="ECO:0000256" key="5">
    <source>
        <dbReference type="ARBA" id="ARBA00023167"/>
    </source>
</evidence>
<evidence type="ECO:0000313" key="7">
    <source>
        <dbReference type="EMBL" id="MCU7378068.1"/>
    </source>
</evidence>
<gene>
    <name evidence="7" type="ORF">OBO34_06840</name>
</gene>
<keyword evidence="7" id="KW-0326">Glycosidase</keyword>
<organism evidence="7 8">
    <name type="scientific">Hominibacterium faecale</name>
    <dbReference type="NCBI Taxonomy" id="2839743"/>
    <lineage>
        <taxon>Bacteria</taxon>
        <taxon>Bacillati</taxon>
        <taxon>Bacillota</taxon>
        <taxon>Clostridia</taxon>
        <taxon>Peptostreptococcales</taxon>
        <taxon>Anaerovoracaceae</taxon>
        <taxon>Hominibacterium</taxon>
    </lineage>
</organism>
<protein>
    <recommendedName>
        <fullName evidence="2">adenosylhomocysteine nucleosidase</fullName>
        <ecNumber evidence="2">3.2.2.9</ecNumber>
    </recommendedName>
</protein>
<dbReference type="InterPro" id="IPR035994">
    <property type="entry name" value="Nucleoside_phosphorylase_sf"/>
</dbReference>
<dbReference type="InterPro" id="IPR000845">
    <property type="entry name" value="Nucleoside_phosphorylase_d"/>
</dbReference>
<dbReference type="AlphaFoldDB" id="A0A9J6QRM9"/>
<dbReference type="Proteomes" id="UP001065549">
    <property type="component" value="Unassembled WGS sequence"/>
</dbReference>
<comment type="pathway">
    <text evidence="1">Amino-acid biosynthesis; L-methionine biosynthesis via salvage pathway; S-methyl-5-thio-alpha-D-ribose 1-phosphate from S-methyl-5'-thioadenosine (hydrolase route): step 1/2.</text>
</comment>
<keyword evidence="8" id="KW-1185">Reference proteome</keyword>
<dbReference type="NCBIfam" id="TIGR01704">
    <property type="entry name" value="MTA_SAH-Nsdase"/>
    <property type="match status" value="1"/>
</dbReference>
<comment type="caution">
    <text evidence="7">The sequence shown here is derived from an EMBL/GenBank/DDBJ whole genome shotgun (WGS) entry which is preliminary data.</text>
</comment>